<keyword evidence="3" id="KW-1185">Reference proteome</keyword>
<dbReference type="InterPro" id="IPR002509">
    <property type="entry name" value="NODB_dom"/>
</dbReference>
<dbReference type="Proteomes" id="UP000232412">
    <property type="component" value="Unassembled WGS sequence"/>
</dbReference>
<dbReference type="GO" id="GO:0016810">
    <property type="term" value="F:hydrolase activity, acting on carbon-nitrogen (but not peptide) bonds"/>
    <property type="evidence" value="ECO:0007669"/>
    <property type="project" value="InterPro"/>
</dbReference>
<sequence length="640" mass="71545">MKQNLNILGSIQKKIYLAVFSVFMLSIPTTVFGEINGSVAVTLVYTNGDTADYWPVSLKIYQDTSQTPYKEIESVTGNPFNITSLPINHQYKIVAYADSMYSSVSYVNLQQSHQDVIMKIPLPGGIRINAFYNDGITPIANATVFIKSAQDNKTWAHSYTNTDGESLRFWIQPTTYQDDHYITEIRIGNHLSYSESPIYLRPGTAQEAKIITNWPPIVNSLITVKIFNQQSHTVGLSDGKFTVNLFDSNGNEIANSPVTSRGEAYFSNIKVGDYTFKAMKTDDGSEWANTTIAEDGSITNVHIIPIKNNTETHTPSPTSTSQKSKTDCNCIVFRLDNIQDYWLDDVQIKIIDSFVSKDIGITAGIIGNTFGNDTKIISYLKSETNTGNIDAAINGWNFEDFTTLTKNQQTDLLRESRSKISHIIGISPIVFIPPYGKANNDTLYAMGDNNVTVISGSELQIPQDLAGKISSYPTSVFPNIVTQNNNQSTVNDKMLSSIDNSIQTNGYAIISLNFQDYAMTNGTIKIDTPDMEKIQNLEKIIDEIRNRGYQISTIKKLSSLSENQNSTVSSIYKWSQNETSDSEFINSLKSHITDIILNNHNFTKIPNWVKHNAVSYENGQISEKEFLDIIRYLISTNIIK</sequence>
<organism evidence="2 3">
    <name type="scientific">Nitrosotalea sinensis</name>
    <dbReference type="NCBI Taxonomy" id="1499975"/>
    <lineage>
        <taxon>Archaea</taxon>
        <taxon>Nitrososphaerota</taxon>
        <taxon>Nitrososphaeria</taxon>
        <taxon>Nitrosotaleales</taxon>
        <taxon>Nitrosotaleaceae</taxon>
        <taxon>Nitrosotalea</taxon>
    </lineage>
</organism>
<dbReference type="OrthoDB" id="306789at2157"/>
<dbReference type="EMBL" id="FRFC01000005">
    <property type="protein sequence ID" value="SHO47539.1"/>
    <property type="molecule type" value="Genomic_DNA"/>
</dbReference>
<dbReference type="RefSeq" id="WP_101010726.1">
    <property type="nucleotide sequence ID" value="NZ_FRFC01000005.1"/>
</dbReference>
<name>A0A2H1EIW4_9ARCH</name>
<dbReference type="GO" id="GO:0005975">
    <property type="term" value="P:carbohydrate metabolic process"/>
    <property type="evidence" value="ECO:0007669"/>
    <property type="project" value="InterPro"/>
</dbReference>
<evidence type="ECO:0000259" key="1">
    <source>
        <dbReference type="Pfam" id="PF01522"/>
    </source>
</evidence>
<feature type="domain" description="NodB homology" evidence="1">
    <location>
        <begin position="326"/>
        <end position="453"/>
    </location>
</feature>
<proteinExistence type="predicted"/>
<dbReference type="SUPFAM" id="SSF88713">
    <property type="entry name" value="Glycoside hydrolase/deacetylase"/>
    <property type="match status" value="1"/>
</dbReference>
<protein>
    <recommendedName>
        <fullName evidence="1">NodB homology domain-containing protein</fullName>
    </recommendedName>
</protein>
<reference evidence="3" key="1">
    <citation type="submission" date="2016-12" db="EMBL/GenBank/DDBJ databases">
        <authorList>
            <person name="Herbold C."/>
        </authorList>
    </citation>
    <scope>NUCLEOTIDE SEQUENCE [LARGE SCALE GENOMIC DNA]</scope>
</reference>
<dbReference type="InterPro" id="IPR011330">
    <property type="entry name" value="Glyco_hydro/deAcase_b/a-brl"/>
</dbReference>
<evidence type="ECO:0000313" key="2">
    <source>
        <dbReference type="EMBL" id="SHO47539.1"/>
    </source>
</evidence>
<dbReference type="Gene3D" id="3.20.20.370">
    <property type="entry name" value="Glycoside hydrolase/deacetylase"/>
    <property type="match status" value="1"/>
</dbReference>
<gene>
    <name evidence="2" type="ORF">NSIN_40124</name>
</gene>
<evidence type="ECO:0000313" key="3">
    <source>
        <dbReference type="Proteomes" id="UP000232412"/>
    </source>
</evidence>
<dbReference type="AlphaFoldDB" id="A0A2H1EIW4"/>
<dbReference type="Pfam" id="PF01522">
    <property type="entry name" value="Polysacc_deac_1"/>
    <property type="match status" value="1"/>
</dbReference>
<accession>A0A2H1EIW4</accession>